<comment type="caution">
    <text evidence="6">The sequence shown here is derived from an EMBL/GenBank/DDBJ whole genome shotgun (WGS) entry which is preliminary data.</text>
</comment>
<dbReference type="SUPFAM" id="SSF55347">
    <property type="entry name" value="Glyceraldehyde-3-phosphate dehydrogenase-like, C-terminal domain"/>
    <property type="match status" value="1"/>
</dbReference>
<feature type="compositionally biased region" description="Polar residues" evidence="3">
    <location>
        <begin position="192"/>
        <end position="201"/>
    </location>
</feature>
<dbReference type="InterPro" id="IPR020829">
    <property type="entry name" value="GlycerAld_3-P_DH_cat"/>
</dbReference>
<dbReference type="PRINTS" id="PR00078">
    <property type="entry name" value="G3PDHDRGNASE"/>
</dbReference>
<feature type="domain" description="Glyceraldehyde 3-phosphate dehydrogenase catalytic" evidence="5">
    <location>
        <begin position="19"/>
        <end position="143"/>
    </location>
</feature>
<dbReference type="Pfam" id="PF02800">
    <property type="entry name" value="Gp_dh_C"/>
    <property type="match status" value="1"/>
</dbReference>
<evidence type="ECO:0000313" key="6">
    <source>
        <dbReference type="EMBL" id="RLM79901.1"/>
    </source>
</evidence>
<evidence type="ECO:0000256" key="4">
    <source>
        <dbReference type="SAM" id="SignalP"/>
    </source>
</evidence>
<reference evidence="7" key="1">
    <citation type="journal article" date="2019" name="Nat. Commun.">
        <title>The genome of broomcorn millet.</title>
        <authorList>
            <person name="Zou C."/>
            <person name="Miki D."/>
            <person name="Li D."/>
            <person name="Tang Q."/>
            <person name="Xiao L."/>
            <person name="Rajput S."/>
            <person name="Deng P."/>
            <person name="Jia W."/>
            <person name="Huang R."/>
            <person name="Zhang M."/>
            <person name="Sun Y."/>
            <person name="Hu J."/>
            <person name="Fu X."/>
            <person name="Schnable P.S."/>
            <person name="Li F."/>
            <person name="Zhang H."/>
            <person name="Feng B."/>
            <person name="Zhu X."/>
            <person name="Liu R."/>
            <person name="Schnable J.C."/>
            <person name="Zhu J.-K."/>
            <person name="Zhang H."/>
        </authorList>
    </citation>
    <scope>NUCLEOTIDE SEQUENCE [LARGE SCALE GENOMIC DNA]</scope>
</reference>
<keyword evidence="7" id="KW-1185">Reference proteome</keyword>
<keyword evidence="4" id="KW-0732">Signal</keyword>
<dbReference type="PANTHER" id="PTHR10836:SF119">
    <property type="entry name" value="GLYCERALDEHYDE-3-PHOSPHATE DEHYDROGENASE"/>
    <property type="match status" value="1"/>
</dbReference>
<organism evidence="6 7">
    <name type="scientific">Panicum miliaceum</name>
    <name type="common">Proso millet</name>
    <name type="synonym">Broomcorn millet</name>
    <dbReference type="NCBI Taxonomy" id="4540"/>
    <lineage>
        <taxon>Eukaryota</taxon>
        <taxon>Viridiplantae</taxon>
        <taxon>Streptophyta</taxon>
        <taxon>Embryophyta</taxon>
        <taxon>Tracheophyta</taxon>
        <taxon>Spermatophyta</taxon>
        <taxon>Magnoliopsida</taxon>
        <taxon>Liliopsida</taxon>
        <taxon>Poales</taxon>
        <taxon>Poaceae</taxon>
        <taxon>PACMAD clade</taxon>
        <taxon>Panicoideae</taxon>
        <taxon>Panicodae</taxon>
        <taxon>Paniceae</taxon>
        <taxon>Panicinae</taxon>
        <taxon>Panicum</taxon>
        <taxon>Panicum sect. Panicum</taxon>
    </lineage>
</organism>
<evidence type="ECO:0000256" key="1">
    <source>
        <dbReference type="ARBA" id="ARBA00007406"/>
    </source>
</evidence>
<dbReference type="Gene3D" id="3.30.360.10">
    <property type="entry name" value="Dihydrodipicolinate Reductase, domain 2"/>
    <property type="match status" value="1"/>
</dbReference>
<dbReference type="AlphaFoldDB" id="A0A3L6QGQ2"/>
<feature type="chain" id="PRO_5018234214" description="Glyceraldehyde 3-phosphate dehydrogenase catalytic domain-containing protein" evidence="4">
    <location>
        <begin position="20"/>
        <end position="217"/>
    </location>
</feature>
<accession>A0A3L6QGQ2</accession>
<feature type="region of interest" description="Disordered" evidence="3">
    <location>
        <begin position="169"/>
        <end position="202"/>
    </location>
</feature>
<feature type="signal peptide" evidence="4">
    <location>
        <begin position="1"/>
        <end position="19"/>
    </location>
</feature>
<evidence type="ECO:0000256" key="2">
    <source>
        <dbReference type="ARBA" id="ARBA00023002"/>
    </source>
</evidence>
<evidence type="ECO:0000259" key="5">
    <source>
        <dbReference type="Pfam" id="PF02800"/>
    </source>
</evidence>
<proteinExistence type="inferred from homology"/>
<dbReference type="GO" id="GO:0005829">
    <property type="term" value="C:cytosol"/>
    <property type="evidence" value="ECO:0007669"/>
    <property type="project" value="TreeGrafter"/>
</dbReference>
<keyword evidence="2" id="KW-0560">Oxidoreductase</keyword>
<gene>
    <name evidence="6" type="ORF">C2845_PM12G07170</name>
</gene>
<dbReference type="STRING" id="4540.A0A3L6QGQ2"/>
<dbReference type="GO" id="GO:0004365">
    <property type="term" value="F:glyceraldehyde-3-phosphate dehydrogenase (NAD+) (phosphorylating) activity"/>
    <property type="evidence" value="ECO:0007669"/>
    <property type="project" value="TreeGrafter"/>
</dbReference>
<evidence type="ECO:0000256" key="3">
    <source>
        <dbReference type="SAM" id="MobiDB-lite"/>
    </source>
</evidence>
<dbReference type="InterPro" id="IPR020831">
    <property type="entry name" value="GlycerAld/Erythrose_P_DH"/>
</dbReference>
<evidence type="ECO:0000313" key="7">
    <source>
        <dbReference type="Proteomes" id="UP000275267"/>
    </source>
</evidence>
<dbReference type="Proteomes" id="UP000275267">
    <property type="component" value="Unassembled WGS sequence"/>
</dbReference>
<protein>
    <recommendedName>
        <fullName evidence="5">Glyceraldehyde 3-phosphate dehydrogenase catalytic domain-containing protein</fullName>
    </recommendedName>
</protein>
<sequence>MSKVALLLTHQLSCSTCQGRQNTVDGPWMKDWRKGRRAGQNAVGKVLPELNGKLTASMLFRVPIPNVCVVDWTCRIQKSASYDDVKAATRAASEGALKGILGYTDEDVVSSDFAGDSNSRSSIFDAKAGAGLSSSFMKLVSWYDDNEWAYRLNLQLAGLKFPALSRSALIQQPDPGPDRPHGSCQHQAPMRPNSSFHQQPSDEGGCFHGHSPFVWFF</sequence>
<dbReference type="GO" id="GO:0006096">
    <property type="term" value="P:glycolytic process"/>
    <property type="evidence" value="ECO:0007669"/>
    <property type="project" value="TreeGrafter"/>
</dbReference>
<dbReference type="PANTHER" id="PTHR10836">
    <property type="entry name" value="GLYCERALDEHYDE 3-PHOSPHATE DEHYDROGENASE"/>
    <property type="match status" value="1"/>
</dbReference>
<name>A0A3L6QGQ2_PANMI</name>
<comment type="similarity">
    <text evidence="1">Belongs to the glyceraldehyde-3-phosphate dehydrogenase family.</text>
</comment>
<dbReference type="OrthoDB" id="1152826at2759"/>
<dbReference type="EMBL" id="PQIB02000012">
    <property type="protein sequence ID" value="RLM79901.1"/>
    <property type="molecule type" value="Genomic_DNA"/>
</dbReference>